<sequence length="443" mass="46647">MPPDLSPLDGPPHRSERGAAPRRVDVVGIGADGWSSLAEASRALVAEASVLLGSARQLALLPAVEGQRRRPWGRPFGASLSLTLAAHADDEVVVLASGDPTVSGIASTLRALVPRERLVVHPAVSSLALARARLHWSDEECEALTLVGRDTDRLRRHLAPGVRLLLLTSDAGTPATVAALLVEEGYAASALTVLGDLGAAHESRLEATAGGWADVAAADVPALHVLALEVRPTGGDVAPTGSWTTGLPDDAFEHDGQLTKRDLRASALARLAPRPHEVLWDVGAGAGSIGIEWLRAHPSLQAWAFEADPGRAERVRRNARRLGVPHLQVREGRAPAVLERQPSPHAVFVGGGATAPGLLEHCRAALRPGGRLVVHGVTLETEQLLAAAYAEHGGELTRHGVETAAPIGTFTGWTPARAVTQWAWTAPPDHPTRWPGDPDWSTP</sequence>
<evidence type="ECO:0000256" key="1">
    <source>
        <dbReference type="ARBA" id="ARBA00004953"/>
    </source>
</evidence>
<dbReference type="InterPro" id="IPR006365">
    <property type="entry name" value="Cbl_synth_CobL"/>
</dbReference>
<dbReference type="EMBL" id="JBEGDP010000012">
    <property type="protein sequence ID" value="MEQ7847934.1"/>
    <property type="molecule type" value="Genomic_DNA"/>
</dbReference>
<dbReference type="InterPro" id="IPR012818">
    <property type="entry name" value="CbiE"/>
</dbReference>
<keyword evidence="4" id="KW-0808">Transferase</keyword>
<keyword evidence="5" id="KW-0949">S-adenosyl-L-methionine</keyword>
<dbReference type="SUPFAM" id="SSF53335">
    <property type="entry name" value="S-adenosyl-L-methionine-dependent methyltransferases"/>
    <property type="match status" value="1"/>
</dbReference>
<organism evidence="8 9">
    <name type="scientific">Nocardioides kribbensis</name>
    <dbReference type="NCBI Taxonomy" id="305517"/>
    <lineage>
        <taxon>Bacteria</taxon>
        <taxon>Bacillati</taxon>
        <taxon>Actinomycetota</taxon>
        <taxon>Actinomycetes</taxon>
        <taxon>Propionibacteriales</taxon>
        <taxon>Nocardioidaceae</taxon>
        <taxon>Nocardioides</taxon>
    </lineage>
</organism>
<dbReference type="CDD" id="cd02440">
    <property type="entry name" value="AdoMet_MTases"/>
    <property type="match status" value="1"/>
</dbReference>
<dbReference type="Proteomes" id="UP001482520">
    <property type="component" value="Unassembled WGS sequence"/>
</dbReference>
<comment type="pathway">
    <text evidence="1">Cofactor biosynthesis; adenosylcobalamin biosynthesis.</text>
</comment>
<evidence type="ECO:0000313" key="9">
    <source>
        <dbReference type="Proteomes" id="UP001482520"/>
    </source>
</evidence>
<dbReference type="InterPro" id="IPR035996">
    <property type="entry name" value="4pyrrol_Methylase_sf"/>
</dbReference>
<comment type="caution">
    <text evidence="8">The sequence shown here is derived from an EMBL/GenBank/DDBJ whole genome shotgun (WGS) entry which is preliminary data.</text>
</comment>
<keyword evidence="9" id="KW-1185">Reference proteome</keyword>
<dbReference type="Gene3D" id="3.40.50.150">
    <property type="entry name" value="Vaccinia Virus protein VP39"/>
    <property type="match status" value="1"/>
</dbReference>
<evidence type="ECO:0000313" key="8">
    <source>
        <dbReference type="EMBL" id="MEQ7847934.1"/>
    </source>
</evidence>
<evidence type="ECO:0000256" key="3">
    <source>
        <dbReference type="ARBA" id="ARBA00022603"/>
    </source>
</evidence>
<dbReference type="NCBIfam" id="TIGR02469">
    <property type="entry name" value="CbiT"/>
    <property type="match status" value="1"/>
</dbReference>
<dbReference type="CDD" id="cd11644">
    <property type="entry name" value="Precorrin-6Y-MT"/>
    <property type="match status" value="1"/>
</dbReference>
<evidence type="ECO:0000256" key="4">
    <source>
        <dbReference type="ARBA" id="ARBA00022679"/>
    </source>
</evidence>
<evidence type="ECO:0000256" key="6">
    <source>
        <dbReference type="SAM" id="MobiDB-lite"/>
    </source>
</evidence>
<keyword evidence="3" id="KW-0489">Methyltransferase</keyword>
<dbReference type="PIRSF" id="PIRSF036428">
    <property type="entry name" value="CobL"/>
    <property type="match status" value="1"/>
</dbReference>
<protein>
    <submittedName>
        <fullName evidence="8">Precorrin-6y C5,15-methyltransferase (Decarboxylating) subunit CbiE</fullName>
    </submittedName>
</protein>
<dbReference type="InterPro" id="IPR050714">
    <property type="entry name" value="Cobalamin_biosynth_MTase"/>
</dbReference>
<gene>
    <name evidence="8" type="primary">cbiE</name>
    <name evidence="8" type="ORF">V6R90_11655</name>
</gene>
<dbReference type="Gene3D" id="3.40.1010.10">
    <property type="entry name" value="Cobalt-precorrin-4 Transmethylase, Domain 1"/>
    <property type="match status" value="1"/>
</dbReference>
<reference evidence="8 9" key="1">
    <citation type="submission" date="2024-02" db="EMBL/GenBank/DDBJ databases">
        <title>Full genome sequence of Nocardioides kribbensis.</title>
        <authorList>
            <person name="Poletto B.L."/>
            <person name="Silva G."/>
            <person name="Galante D."/>
            <person name="Campos K.R."/>
            <person name="Santos M.B.N."/>
            <person name="Sacchi C.T."/>
        </authorList>
    </citation>
    <scope>NUCLEOTIDE SEQUENCE [LARGE SCALE GENOMIC DNA]</scope>
    <source>
        <strain evidence="8 9">O4R</strain>
    </source>
</reference>
<feature type="domain" description="Tetrapyrrole methylase" evidence="7">
    <location>
        <begin position="26"/>
        <end position="209"/>
    </location>
</feature>
<keyword evidence="2" id="KW-0169">Cobalamin biosynthesis</keyword>
<accession>A0ABV1NZI1</accession>
<evidence type="ECO:0000256" key="2">
    <source>
        <dbReference type="ARBA" id="ARBA00022573"/>
    </source>
</evidence>
<dbReference type="SUPFAM" id="SSF53790">
    <property type="entry name" value="Tetrapyrrole methylase"/>
    <property type="match status" value="1"/>
</dbReference>
<dbReference type="InterPro" id="IPR014008">
    <property type="entry name" value="Cbl_synth_MTase_CbiT"/>
</dbReference>
<dbReference type="PANTHER" id="PTHR43182">
    <property type="entry name" value="COBALT-PRECORRIN-6B C(15)-METHYLTRANSFERASE (DECARBOXYLATING)"/>
    <property type="match status" value="1"/>
</dbReference>
<evidence type="ECO:0000256" key="5">
    <source>
        <dbReference type="ARBA" id="ARBA00022691"/>
    </source>
</evidence>
<dbReference type="Pfam" id="PF00590">
    <property type="entry name" value="TP_methylase"/>
    <property type="match status" value="1"/>
</dbReference>
<dbReference type="RefSeq" id="WP_349804780.1">
    <property type="nucleotide sequence ID" value="NZ_JBEGDP010000012.1"/>
</dbReference>
<dbReference type="InterPro" id="IPR029063">
    <property type="entry name" value="SAM-dependent_MTases_sf"/>
</dbReference>
<evidence type="ECO:0000259" key="7">
    <source>
        <dbReference type="Pfam" id="PF00590"/>
    </source>
</evidence>
<feature type="region of interest" description="Disordered" evidence="6">
    <location>
        <begin position="1"/>
        <end position="20"/>
    </location>
</feature>
<dbReference type="InterPro" id="IPR000878">
    <property type="entry name" value="4pyrrol_Mease"/>
</dbReference>
<dbReference type="InterPro" id="IPR014777">
    <property type="entry name" value="4pyrrole_Mease_sub1"/>
</dbReference>
<name>A0ABV1NZI1_9ACTN</name>
<feature type="compositionally biased region" description="Basic and acidic residues" evidence="6">
    <location>
        <begin position="11"/>
        <end position="20"/>
    </location>
</feature>
<dbReference type="PANTHER" id="PTHR43182:SF1">
    <property type="entry name" value="COBALT-PRECORRIN-7 C(5)-METHYLTRANSFERASE"/>
    <property type="match status" value="1"/>
</dbReference>
<proteinExistence type="predicted"/>
<dbReference type="NCBIfam" id="TIGR02467">
    <property type="entry name" value="CbiE"/>
    <property type="match status" value="1"/>
</dbReference>